<dbReference type="InterPro" id="IPR005475">
    <property type="entry name" value="Transketolase-like_Pyr-bd"/>
</dbReference>
<evidence type="ECO:0000259" key="13">
    <source>
        <dbReference type="SMART" id="SM00861"/>
    </source>
</evidence>
<keyword evidence="9" id="KW-0460">Magnesium</keyword>
<evidence type="ECO:0000256" key="6">
    <source>
        <dbReference type="ARBA" id="ARBA00013150"/>
    </source>
</evidence>
<evidence type="ECO:0000256" key="1">
    <source>
        <dbReference type="ARBA" id="ARBA00001946"/>
    </source>
</evidence>
<organism evidence="14 15">
    <name type="scientific">Streptomyces griseochromogenes</name>
    <dbReference type="NCBI Taxonomy" id="68214"/>
    <lineage>
        <taxon>Bacteria</taxon>
        <taxon>Bacillati</taxon>
        <taxon>Actinomycetota</taxon>
        <taxon>Actinomycetes</taxon>
        <taxon>Kitasatosporales</taxon>
        <taxon>Streptomycetaceae</taxon>
        <taxon>Streptomyces</taxon>
    </lineage>
</organism>
<dbReference type="CDD" id="cd07033">
    <property type="entry name" value="TPP_PYR_DXS_TK_like"/>
    <property type="match status" value="1"/>
</dbReference>
<comment type="similarity">
    <text evidence="4">Belongs to the transketolase family. DXPS subfamily.</text>
</comment>
<dbReference type="Pfam" id="PF02780">
    <property type="entry name" value="Transketolase_C"/>
    <property type="match status" value="1"/>
</dbReference>
<dbReference type="Gene3D" id="3.40.50.920">
    <property type="match status" value="1"/>
</dbReference>
<dbReference type="SUPFAM" id="SSF52922">
    <property type="entry name" value="TK C-terminal domain-like"/>
    <property type="match status" value="1"/>
</dbReference>
<evidence type="ECO:0000256" key="10">
    <source>
        <dbReference type="ARBA" id="ARBA00022977"/>
    </source>
</evidence>
<comment type="pathway">
    <text evidence="3">Metabolic intermediate biosynthesis; 1-deoxy-D-xylulose 5-phosphate biosynthesis; 1-deoxy-D-xylulose 5-phosphate from D-glyceraldehyde 3-phosphate and pyruvate: step 1/1.</text>
</comment>
<feature type="domain" description="Transketolase-like pyrimidine-binding" evidence="13">
    <location>
        <begin position="324"/>
        <end position="489"/>
    </location>
</feature>
<comment type="caution">
    <text evidence="14">The sequence shown here is derived from an EMBL/GenBank/DDBJ whole genome shotgun (WGS) entry which is preliminary data.</text>
</comment>
<dbReference type="EMBL" id="JAGGLP010000002">
    <property type="protein sequence ID" value="MBP2047985.1"/>
    <property type="molecule type" value="Genomic_DNA"/>
</dbReference>
<dbReference type="PROSITE" id="PS00801">
    <property type="entry name" value="TRANSKETOLASE_1"/>
    <property type="match status" value="1"/>
</dbReference>
<keyword evidence="7 14" id="KW-0808">Transferase</keyword>
<dbReference type="CDD" id="cd02007">
    <property type="entry name" value="TPP_DXS"/>
    <property type="match status" value="1"/>
</dbReference>
<keyword evidence="15" id="KW-1185">Reference proteome</keyword>
<dbReference type="InterPro" id="IPR029061">
    <property type="entry name" value="THDP-binding"/>
</dbReference>
<evidence type="ECO:0000256" key="8">
    <source>
        <dbReference type="ARBA" id="ARBA00022723"/>
    </source>
</evidence>
<evidence type="ECO:0000256" key="3">
    <source>
        <dbReference type="ARBA" id="ARBA00004980"/>
    </source>
</evidence>
<evidence type="ECO:0000313" key="14">
    <source>
        <dbReference type="EMBL" id="MBP2047985.1"/>
    </source>
</evidence>
<evidence type="ECO:0000256" key="12">
    <source>
        <dbReference type="ARBA" id="ARBA00023229"/>
    </source>
</evidence>
<dbReference type="InterPro" id="IPR033248">
    <property type="entry name" value="Transketolase_C"/>
</dbReference>
<reference evidence="14 15" key="1">
    <citation type="submission" date="2021-03" db="EMBL/GenBank/DDBJ databases">
        <title>Genomic Encyclopedia of Type Strains, Phase IV (KMG-IV): sequencing the most valuable type-strain genomes for metagenomic binning, comparative biology and taxonomic classification.</title>
        <authorList>
            <person name="Goeker M."/>
        </authorList>
    </citation>
    <scope>NUCLEOTIDE SEQUENCE [LARGE SCALE GENOMIC DNA]</scope>
    <source>
        <strain evidence="14 15">DSM 40499</strain>
    </source>
</reference>
<evidence type="ECO:0000256" key="5">
    <source>
        <dbReference type="ARBA" id="ARBA00011738"/>
    </source>
</evidence>
<dbReference type="InterPro" id="IPR005477">
    <property type="entry name" value="Dxylulose-5-P_synthase"/>
</dbReference>
<keyword evidence="11" id="KW-0786">Thiamine pyrophosphate</keyword>
<dbReference type="EC" id="2.2.1.7" evidence="6"/>
<dbReference type="Pfam" id="PF02779">
    <property type="entry name" value="Transket_pyr"/>
    <property type="match status" value="1"/>
</dbReference>
<dbReference type="SMART" id="SM00861">
    <property type="entry name" value="Transket_pyr"/>
    <property type="match status" value="1"/>
</dbReference>
<gene>
    <name evidence="14" type="ORF">J2Z21_000909</name>
</gene>
<comment type="cofactor">
    <cofactor evidence="1">
        <name>Mg(2+)</name>
        <dbReference type="ChEBI" id="CHEBI:18420"/>
    </cofactor>
</comment>
<comment type="cofactor">
    <cofactor evidence="2">
        <name>thiamine diphosphate</name>
        <dbReference type="ChEBI" id="CHEBI:58937"/>
    </cofactor>
</comment>
<proteinExistence type="inferred from homology"/>
<dbReference type="PANTHER" id="PTHR43322">
    <property type="entry name" value="1-D-DEOXYXYLULOSE 5-PHOSPHATE SYNTHASE-RELATED"/>
    <property type="match status" value="1"/>
</dbReference>
<evidence type="ECO:0000313" key="15">
    <source>
        <dbReference type="Proteomes" id="UP001519309"/>
    </source>
</evidence>
<dbReference type="InterPro" id="IPR009014">
    <property type="entry name" value="Transketo_C/PFOR_II"/>
</dbReference>
<evidence type="ECO:0000256" key="4">
    <source>
        <dbReference type="ARBA" id="ARBA00011081"/>
    </source>
</evidence>
<name>A0ABS4LKR4_9ACTN</name>
<dbReference type="SUPFAM" id="SSF52518">
    <property type="entry name" value="Thiamin diphosphate-binding fold (THDP-binding)"/>
    <property type="match status" value="2"/>
</dbReference>
<dbReference type="Proteomes" id="UP001519309">
    <property type="component" value="Unassembled WGS sequence"/>
</dbReference>
<keyword evidence="10" id="KW-0784">Thiamine biosynthesis</keyword>
<dbReference type="NCBIfam" id="NF003933">
    <property type="entry name" value="PRK05444.2-2"/>
    <property type="match status" value="1"/>
</dbReference>
<evidence type="ECO:0000256" key="7">
    <source>
        <dbReference type="ARBA" id="ARBA00022679"/>
    </source>
</evidence>
<evidence type="ECO:0000256" key="2">
    <source>
        <dbReference type="ARBA" id="ARBA00001964"/>
    </source>
</evidence>
<protein>
    <recommendedName>
        <fullName evidence="6">1-deoxy-D-xylulose-5-phosphate synthase</fullName>
        <ecNumber evidence="6">2.2.1.7</ecNumber>
    </recommendedName>
</protein>
<dbReference type="GO" id="GO:0008661">
    <property type="term" value="F:1-deoxy-D-xylulose-5-phosphate synthase activity"/>
    <property type="evidence" value="ECO:0007669"/>
    <property type="project" value="UniProtKB-EC"/>
</dbReference>
<evidence type="ECO:0000256" key="11">
    <source>
        <dbReference type="ARBA" id="ARBA00023052"/>
    </source>
</evidence>
<keyword evidence="12" id="KW-0414">Isoprene biosynthesis</keyword>
<comment type="subunit">
    <text evidence="5">Homodimer.</text>
</comment>
<accession>A0ABS4LKR4</accession>
<keyword evidence="8" id="KW-0479">Metal-binding</keyword>
<dbReference type="RefSeq" id="WP_159399903.1">
    <property type="nucleotide sequence ID" value="NZ_CP016279.1"/>
</dbReference>
<dbReference type="Gene3D" id="3.40.50.970">
    <property type="match status" value="2"/>
</dbReference>
<dbReference type="PANTHER" id="PTHR43322:SF5">
    <property type="entry name" value="1-DEOXY-D-XYLULOSE-5-PHOSPHATE SYNTHASE, CHLOROPLASTIC"/>
    <property type="match status" value="1"/>
</dbReference>
<dbReference type="InterPro" id="IPR049557">
    <property type="entry name" value="Transketolase_CS"/>
</dbReference>
<evidence type="ECO:0000256" key="9">
    <source>
        <dbReference type="ARBA" id="ARBA00022842"/>
    </source>
</evidence>
<sequence>MAHSSDVPVECVPQSWSPSYGDAVELDAFCSRKGHALAAQGGIESDFGLDLTSLDPADVRALDRSGCKRLAKEIREFLIENVTRSGGHLGANLGVVELTIAVHRAFDSPSDAIIFDIGHQAYTHKILTGRGGAFDTFRERKGMSGFPARGESPHDRVENSHSSTGPAWALGIALADGTRPVVVIGDGALTGGVAYEALNNIGVRQLPVLIVYNDNGRSYARTTSRLTLGEPCESEATGSRNVEQFFTALGFSYVGPANGHDFDDLEPAIERAAAADGPVVVHVRTQKGFGWSDAERDEIMRLHQVGGTVAAPPAQELPLATGPQAWGQELSDILCELAEQDPRVHVITAAMPDLLCLLEFRRRFPDRYHDVGICEQAAVGLAAGLASQGCRPVFAVFATFLTRGMDQIINDVALHELPVTFVVDRGGVAGGDGASSHGIYDVGLLRMVPGLDIYAPTSGDQLSAVLRSAIGRDSGPTVVRYAKWKPLRSDPDGTSVESVLRRRGSDLCLLAHGAMVQTAVAAADVMEREHGVSATVWEVVRLRPAVTDVFADAARHKAVVTIEDLAEGSGLYPDLLTHLARGRGTVPATAQVALPAGFLPWGIREELLAEFGVSTEAVVRHAEELLGLEPTEGSDAEAR</sequence>
<dbReference type="Pfam" id="PF13292">
    <property type="entry name" value="DXP_synthase_N"/>
    <property type="match status" value="2"/>
</dbReference>